<organism evidence="1">
    <name type="scientific">Blastocystis hominis</name>
    <dbReference type="NCBI Taxonomy" id="12968"/>
    <lineage>
        <taxon>Eukaryota</taxon>
        <taxon>Sar</taxon>
        <taxon>Stramenopiles</taxon>
        <taxon>Bigyra</taxon>
        <taxon>Opalozoa</taxon>
        <taxon>Opalinata</taxon>
        <taxon>Blastocystidae</taxon>
        <taxon>Blastocystis</taxon>
    </lineage>
</organism>
<dbReference type="AlphaFoldDB" id="D8MAX4"/>
<accession>D8MAX4</accession>
<dbReference type="Proteomes" id="UP000008312">
    <property type="component" value="Unassembled WGS sequence"/>
</dbReference>
<evidence type="ECO:0000313" key="2">
    <source>
        <dbReference type="Proteomes" id="UP000008312"/>
    </source>
</evidence>
<dbReference type="RefSeq" id="XP_012899261.1">
    <property type="nucleotide sequence ID" value="XM_013043807.1"/>
</dbReference>
<proteinExistence type="predicted"/>
<gene>
    <name evidence="1" type="ORF">GSBLH_T00004839001</name>
</gene>
<sequence length="212" mass="24040">MSLVVLPKMKTAVLSGANIVDYSTSEHIETVERYRGVLFDESTHRSASEDAKRNLDSVILQNTQLGDRVFPLFVVPLSAHSSHIDIRRNAITDAGVRYCYNQVRERGESMMKTLLVDVESLSPLSKLYLFKLTHWNESSEVDAQIRELEAKEPLDDAAKEVMQQLQLLEASEPVAPEKPELPRGCCCRVFCSVCPKHDSKKIEFRTNEWMNG</sequence>
<reference evidence="1" key="1">
    <citation type="submission" date="2010-02" db="EMBL/GenBank/DDBJ databases">
        <title>Sequencing and annotation of the Blastocystis hominis genome.</title>
        <authorList>
            <person name="Wincker P."/>
        </authorList>
    </citation>
    <scope>NUCLEOTIDE SEQUENCE</scope>
    <source>
        <strain evidence="1">Singapore isolate B</strain>
    </source>
</reference>
<protein>
    <submittedName>
        <fullName evidence="1">Uncharacterized protein</fullName>
    </submittedName>
</protein>
<dbReference type="GeneID" id="24921840"/>
<name>D8MAX4_BLAHO</name>
<dbReference type="EMBL" id="FN668690">
    <property type="protein sequence ID" value="CBK25213.2"/>
    <property type="molecule type" value="Genomic_DNA"/>
</dbReference>
<dbReference type="InParanoid" id="D8MAX4"/>
<evidence type="ECO:0000313" key="1">
    <source>
        <dbReference type="EMBL" id="CBK25213.2"/>
    </source>
</evidence>
<keyword evidence="2" id="KW-1185">Reference proteome</keyword>
<dbReference type="OrthoDB" id="120976at2759"/>